<evidence type="ECO:0000313" key="2">
    <source>
        <dbReference type="EMBL" id="MBB5078904.1"/>
    </source>
</evidence>
<evidence type="ECO:0000256" key="1">
    <source>
        <dbReference type="SAM" id="MobiDB-lite"/>
    </source>
</evidence>
<evidence type="ECO:0000313" key="3">
    <source>
        <dbReference type="Proteomes" id="UP000568380"/>
    </source>
</evidence>
<accession>A0A7W8A4K5</accession>
<proteinExistence type="predicted"/>
<feature type="compositionally biased region" description="Basic and acidic residues" evidence="1">
    <location>
        <begin position="12"/>
        <end position="22"/>
    </location>
</feature>
<protein>
    <submittedName>
        <fullName evidence="2">Uncharacterized protein</fullName>
    </submittedName>
</protein>
<dbReference type="Proteomes" id="UP000568380">
    <property type="component" value="Unassembled WGS sequence"/>
</dbReference>
<dbReference type="AlphaFoldDB" id="A0A7W8A4K5"/>
<gene>
    <name evidence="2" type="ORF">HNR40_004390</name>
</gene>
<organism evidence="2 3">
    <name type="scientific">Nonomuraea endophytica</name>
    <dbReference type="NCBI Taxonomy" id="714136"/>
    <lineage>
        <taxon>Bacteria</taxon>
        <taxon>Bacillati</taxon>
        <taxon>Actinomycetota</taxon>
        <taxon>Actinomycetes</taxon>
        <taxon>Streptosporangiales</taxon>
        <taxon>Streptosporangiaceae</taxon>
        <taxon>Nonomuraea</taxon>
    </lineage>
</organism>
<sequence>MAEPGAAGAPLTDHREGGDRMKAGSGVSWVR</sequence>
<keyword evidence="3" id="KW-1185">Reference proteome</keyword>
<name>A0A7W8A4K5_9ACTN</name>
<dbReference type="EMBL" id="JACHIN010000005">
    <property type="protein sequence ID" value="MBB5078904.1"/>
    <property type="molecule type" value="Genomic_DNA"/>
</dbReference>
<feature type="region of interest" description="Disordered" evidence="1">
    <location>
        <begin position="1"/>
        <end position="31"/>
    </location>
</feature>
<reference evidence="2 3" key="1">
    <citation type="submission" date="2020-08" db="EMBL/GenBank/DDBJ databases">
        <title>Genomic Encyclopedia of Type Strains, Phase IV (KMG-IV): sequencing the most valuable type-strain genomes for metagenomic binning, comparative biology and taxonomic classification.</title>
        <authorList>
            <person name="Goeker M."/>
        </authorList>
    </citation>
    <scope>NUCLEOTIDE SEQUENCE [LARGE SCALE GENOMIC DNA]</scope>
    <source>
        <strain evidence="2 3">DSM 45385</strain>
    </source>
</reference>
<comment type="caution">
    <text evidence="2">The sequence shown here is derived from an EMBL/GenBank/DDBJ whole genome shotgun (WGS) entry which is preliminary data.</text>
</comment>